<dbReference type="GeneID" id="61136766"/>
<dbReference type="Proteomes" id="UP000057820">
    <property type="component" value="Plasmid 2"/>
</dbReference>
<keyword evidence="2" id="KW-0472">Membrane</keyword>
<evidence type="ECO:0000313" key="3">
    <source>
        <dbReference type="EMBL" id="CRY83354.1"/>
    </source>
</evidence>
<evidence type="ECO:0000313" key="4">
    <source>
        <dbReference type="Proteomes" id="UP000057820"/>
    </source>
</evidence>
<keyword evidence="3" id="KW-0614">Plasmid</keyword>
<evidence type="ECO:0000256" key="1">
    <source>
        <dbReference type="SAM" id="MobiDB-lite"/>
    </source>
</evidence>
<accession>A0A0H5P7M4</accession>
<gene>
    <name evidence="3" type="ORF">ERS450000_05451</name>
</gene>
<geneLocation type="plasmid" evidence="3">
    <name>2</name>
</geneLocation>
<feature type="region of interest" description="Disordered" evidence="1">
    <location>
        <begin position="1"/>
        <end position="35"/>
    </location>
</feature>
<dbReference type="KEGG" id="nfr:ERS450000_05451"/>
<keyword evidence="2" id="KW-1133">Transmembrane helix</keyword>
<feature type="transmembrane region" description="Helical" evidence="2">
    <location>
        <begin position="56"/>
        <end position="75"/>
    </location>
</feature>
<dbReference type="RefSeq" id="WP_011211016.1">
    <property type="nucleotide sequence ID" value="NZ_CAACYE020000001.1"/>
</dbReference>
<feature type="compositionally biased region" description="Pro residues" evidence="1">
    <location>
        <begin position="19"/>
        <end position="30"/>
    </location>
</feature>
<reference evidence="4" key="1">
    <citation type="submission" date="2015-03" db="EMBL/GenBank/DDBJ databases">
        <authorList>
            <consortium name="Pathogen Informatics"/>
        </authorList>
    </citation>
    <scope>NUCLEOTIDE SEQUENCE [LARGE SCALE GENOMIC DNA]</scope>
    <source>
        <strain evidence="4">NCTC11134</strain>
        <plasmid evidence="4">2</plasmid>
    </source>
</reference>
<evidence type="ECO:0000256" key="2">
    <source>
        <dbReference type="SAM" id="Phobius"/>
    </source>
</evidence>
<name>A0A0H5P7M4_NOCFR</name>
<proteinExistence type="predicted"/>
<keyword evidence="2" id="KW-0812">Transmembrane</keyword>
<dbReference type="EMBL" id="LN868939">
    <property type="protein sequence ID" value="CRY83354.1"/>
    <property type="molecule type" value="Genomic_DNA"/>
</dbReference>
<protein>
    <submittedName>
        <fullName evidence="3">Uncharacterized protein</fullName>
    </submittedName>
</protein>
<sequence length="79" mass="7965">MAPGDAPSDGGGSEASSPTAPPDAPAPAPHGPLDAAVESVWLGRRRGPRRLGRPRLSTVLMVAAFAGVLVLYLLVRPGG</sequence>
<organism evidence="3 4">
    <name type="scientific">Nocardia farcinica</name>
    <dbReference type="NCBI Taxonomy" id="37329"/>
    <lineage>
        <taxon>Bacteria</taxon>
        <taxon>Bacillati</taxon>
        <taxon>Actinomycetota</taxon>
        <taxon>Actinomycetes</taxon>
        <taxon>Mycobacteriales</taxon>
        <taxon>Nocardiaceae</taxon>
        <taxon>Nocardia</taxon>
    </lineage>
</organism>
<dbReference type="AlphaFoldDB" id="A0A0H5P7M4"/>